<sequence>MNREPLPDTRRPDFGWATPPFRESQHDMVEYLTEVTRDMKRIMDEHTIELKKLVVVLTALRDAQQQDRRNNQRYGE</sequence>
<organism evidence="1">
    <name type="scientific">uncultured Caudovirales phage</name>
    <dbReference type="NCBI Taxonomy" id="2100421"/>
    <lineage>
        <taxon>Viruses</taxon>
        <taxon>Duplodnaviria</taxon>
        <taxon>Heunggongvirae</taxon>
        <taxon>Uroviricota</taxon>
        <taxon>Caudoviricetes</taxon>
        <taxon>Peduoviridae</taxon>
        <taxon>Maltschvirus</taxon>
        <taxon>Maltschvirus maltsch</taxon>
    </lineage>
</organism>
<gene>
    <name evidence="1" type="ORF">UFOVP366_45</name>
</gene>
<protein>
    <submittedName>
        <fullName evidence="1">Uncharacterized protein</fullName>
    </submittedName>
</protein>
<name>A0A6J7X463_9CAUD</name>
<dbReference type="EMBL" id="LR798308">
    <property type="protein sequence ID" value="CAB5223044.1"/>
    <property type="molecule type" value="Genomic_DNA"/>
</dbReference>
<evidence type="ECO:0000313" key="1">
    <source>
        <dbReference type="EMBL" id="CAB5223044.1"/>
    </source>
</evidence>
<accession>A0A6J7X463</accession>
<proteinExistence type="predicted"/>
<reference evidence="1" key="1">
    <citation type="submission" date="2020-05" db="EMBL/GenBank/DDBJ databases">
        <authorList>
            <person name="Chiriac C."/>
            <person name="Salcher M."/>
            <person name="Ghai R."/>
            <person name="Kavagutti S V."/>
        </authorList>
    </citation>
    <scope>NUCLEOTIDE SEQUENCE</scope>
</reference>